<comment type="subunit">
    <text evidence="6">Homodimer. Heterotetramer of two MnmE and two MnmG subunits.</text>
</comment>
<dbReference type="Pfam" id="PF01926">
    <property type="entry name" value="MMR_HSR1"/>
    <property type="match status" value="1"/>
</dbReference>
<gene>
    <name evidence="6 9" type="primary">mnmE</name>
    <name evidence="6" type="synonym">trmE</name>
    <name evidence="9" type="ORF">KKP3000_004391</name>
</gene>
<keyword evidence="5 6" id="KW-0342">GTP-binding</keyword>
<evidence type="ECO:0000256" key="1">
    <source>
        <dbReference type="ARBA" id="ARBA00011043"/>
    </source>
</evidence>
<dbReference type="HAMAP" id="MF_00379">
    <property type="entry name" value="GTPase_MnmE"/>
    <property type="match status" value="1"/>
</dbReference>
<comment type="subcellular location">
    <subcellularLocation>
        <location evidence="6">Cytoplasm</location>
    </subcellularLocation>
</comment>
<dbReference type="Proteomes" id="UP001579974">
    <property type="component" value="Unassembled WGS sequence"/>
</dbReference>
<evidence type="ECO:0000313" key="9">
    <source>
        <dbReference type="EMBL" id="MFB5190895.1"/>
    </source>
</evidence>
<dbReference type="CDD" id="cd04164">
    <property type="entry name" value="trmE"/>
    <property type="match status" value="1"/>
</dbReference>
<comment type="cofactor">
    <cofactor evidence="6">
        <name>K(+)</name>
        <dbReference type="ChEBI" id="CHEBI:29103"/>
    </cofactor>
    <text evidence="6">Binds 1 potassium ion per subunit.</text>
</comment>
<dbReference type="InterPro" id="IPR006073">
    <property type="entry name" value="GTP-bd"/>
</dbReference>
<keyword evidence="3 6" id="KW-0547">Nucleotide-binding</keyword>
<dbReference type="SUPFAM" id="SSF52540">
    <property type="entry name" value="P-loop containing nucleoside triphosphate hydrolases"/>
    <property type="match status" value="1"/>
</dbReference>
<dbReference type="InterPro" id="IPR018948">
    <property type="entry name" value="GTP-bd_TrmE_N"/>
</dbReference>
<keyword evidence="6" id="KW-0479">Metal-binding</keyword>
<dbReference type="NCBIfam" id="NF003661">
    <property type="entry name" value="PRK05291.1-3"/>
    <property type="match status" value="1"/>
</dbReference>
<keyword evidence="6" id="KW-0963">Cytoplasm</keyword>
<dbReference type="Pfam" id="PF10396">
    <property type="entry name" value="TrmE_N"/>
    <property type="match status" value="1"/>
</dbReference>
<evidence type="ECO:0000256" key="4">
    <source>
        <dbReference type="ARBA" id="ARBA00022958"/>
    </source>
</evidence>
<dbReference type="PROSITE" id="PS51709">
    <property type="entry name" value="G_TRME"/>
    <property type="match status" value="1"/>
</dbReference>
<organism evidence="9 10">
    <name type="scientific">Alicyclobacillus fastidiosus</name>
    <dbReference type="NCBI Taxonomy" id="392011"/>
    <lineage>
        <taxon>Bacteria</taxon>
        <taxon>Bacillati</taxon>
        <taxon>Bacillota</taxon>
        <taxon>Bacilli</taxon>
        <taxon>Bacillales</taxon>
        <taxon>Alicyclobacillaceae</taxon>
        <taxon>Alicyclobacillus</taxon>
    </lineage>
</organism>
<dbReference type="RefSeq" id="WP_275474682.1">
    <property type="nucleotide sequence ID" value="NZ_CP162940.1"/>
</dbReference>
<reference evidence="9 10" key="1">
    <citation type="journal article" date="2024" name="Int. J. Mol. Sci.">
        <title>Exploration of Alicyclobacillus spp. Genome in Search of Antibiotic Resistance.</title>
        <authorList>
            <person name="Bucka-Kolendo J."/>
            <person name="Kiousi D.E."/>
            <person name="Dekowska A."/>
            <person name="Mikolajczuk-Szczyrba A."/>
            <person name="Karadedos D.M."/>
            <person name="Michael P."/>
            <person name="Galanis A."/>
            <person name="Sokolowska B."/>
        </authorList>
    </citation>
    <scope>NUCLEOTIDE SEQUENCE [LARGE SCALE GENOMIC DNA]</scope>
    <source>
        <strain evidence="9 10">KKP 3000</strain>
    </source>
</reference>
<keyword evidence="10" id="KW-1185">Reference proteome</keyword>
<feature type="binding site" evidence="6">
    <location>
        <position position="87"/>
    </location>
    <ligand>
        <name>(6S)-5-formyl-5,6,7,8-tetrahydrofolate</name>
        <dbReference type="ChEBI" id="CHEBI:57457"/>
    </ligand>
</feature>
<feature type="binding site" evidence="6">
    <location>
        <position position="251"/>
    </location>
    <ligand>
        <name>K(+)</name>
        <dbReference type="ChEBI" id="CHEBI:29103"/>
    </ligand>
</feature>
<feature type="binding site" evidence="6">
    <location>
        <position position="232"/>
    </location>
    <ligand>
        <name>K(+)</name>
        <dbReference type="ChEBI" id="CHEBI:29103"/>
    </ligand>
</feature>
<dbReference type="NCBIfam" id="TIGR00231">
    <property type="entry name" value="small_GTP"/>
    <property type="match status" value="1"/>
</dbReference>
<feature type="binding site" evidence="6">
    <location>
        <begin position="276"/>
        <end position="279"/>
    </location>
    <ligand>
        <name>GTP</name>
        <dbReference type="ChEBI" id="CHEBI:37565"/>
    </ligand>
</feature>
<dbReference type="EMBL" id="JBDXSU010000008">
    <property type="protein sequence ID" value="MFB5190895.1"/>
    <property type="molecule type" value="Genomic_DNA"/>
</dbReference>
<feature type="binding site" evidence="6">
    <location>
        <position position="236"/>
    </location>
    <ligand>
        <name>Mg(2+)</name>
        <dbReference type="ChEBI" id="CHEBI:18420"/>
    </ligand>
</feature>
<feature type="binding site" evidence="6">
    <location>
        <position position="257"/>
    </location>
    <ligand>
        <name>Mg(2+)</name>
        <dbReference type="ChEBI" id="CHEBI:18420"/>
    </ligand>
</feature>
<dbReference type="InterPro" id="IPR005225">
    <property type="entry name" value="Small_GTP-bd"/>
</dbReference>
<dbReference type="CDD" id="cd14858">
    <property type="entry name" value="TrmE_N"/>
    <property type="match status" value="1"/>
</dbReference>
<comment type="caution">
    <text evidence="9">The sequence shown here is derived from an EMBL/GenBank/DDBJ whole genome shotgun (WGS) entry which is preliminary data.</text>
</comment>
<dbReference type="InterPro" id="IPR027368">
    <property type="entry name" value="MnmE_dom2"/>
</dbReference>
<feature type="binding site" evidence="6">
    <location>
        <position position="253"/>
    </location>
    <ligand>
        <name>K(+)</name>
        <dbReference type="ChEBI" id="CHEBI:29103"/>
    </ligand>
</feature>
<dbReference type="EC" id="3.6.-.-" evidence="6"/>
<evidence type="ECO:0000259" key="8">
    <source>
        <dbReference type="PROSITE" id="PS51709"/>
    </source>
</evidence>
<keyword evidence="6" id="KW-0378">Hydrolase</keyword>
<dbReference type="Gene3D" id="3.40.50.300">
    <property type="entry name" value="P-loop containing nucleotide triphosphate hydrolases"/>
    <property type="match status" value="1"/>
</dbReference>
<protein>
    <recommendedName>
        <fullName evidence="6">tRNA modification GTPase MnmE</fullName>
        <ecNumber evidence="6">3.6.-.-</ecNumber>
    </recommendedName>
</protein>
<dbReference type="Gene3D" id="1.20.120.430">
    <property type="entry name" value="tRNA modification GTPase MnmE domain 2"/>
    <property type="match status" value="1"/>
</dbReference>
<name>A0ABV5AF82_9BACL</name>
<dbReference type="Pfam" id="PF12631">
    <property type="entry name" value="MnmE_helical"/>
    <property type="match status" value="1"/>
</dbReference>
<keyword evidence="2 6" id="KW-0819">tRNA processing</keyword>
<feature type="binding site" evidence="6">
    <location>
        <position position="22"/>
    </location>
    <ligand>
        <name>(6S)-5-formyl-5,6,7,8-tetrahydrofolate</name>
        <dbReference type="ChEBI" id="CHEBI:57457"/>
    </ligand>
</feature>
<evidence type="ECO:0000256" key="6">
    <source>
        <dbReference type="HAMAP-Rule" id="MF_00379"/>
    </source>
</evidence>
<feature type="binding site" evidence="6">
    <location>
        <position position="126"/>
    </location>
    <ligand>
        <name>(6S)-5-formyl-5,6,7,8-tetrahydrofolate</name>
        <dbReference type="ChEBI" id="CHEBI:57457"/>
    </ligand>
</feature>
<evidence type="ECO:0000256" key="3">
    <source>
        <dbReference type="ARBA" id="ARBA00022741"/>
    </source>
</evidence>
<feature type="domain" description="TrmE-type G" evidence="8">
    <location>
        <begin position="222"/>
        <end position="381"/>
    </location>
</feature>
<dbReference type="Gene3D" id="3.30.1360.120">
    <property type="entry name" value="Probable tRNA modification gtpase trme, domain 1"/>
    <property type="match status" value="1"/>
</dbReference>
<feature type="binding site" evidence="6">
    <location>
        <begin position="251"/>
        <end position="257"/>
    </location>
    <ligand>
        <name>GTP</name>
        <dbReference type="ChEBI" id="CHEBI:37565"/>
    </ligand>
</feature>
<evidence type="ECO:0000313" key="10">
    <source>
        <dbReference type="Proteomes" id="UP001579974"/>
    </source>
</evidence>
<feature type="binding site" evidence="6">
    <location>
        <begin position="232"/>
        <end position="237"/>
    </location>
    <ligand>
        <name>GTP</name>
        <dbReference type="ChEBI" id="CHEBI:37565"/>
    </ligand>
</feature>
<sequence length="460" mass="49896">MNLETIAAIATALGEASIGVVRISGPDAKSVASRMVRTPSGQKVVFEGPRRVLYGRILHPGTDAVIDEGIVLWMPGPRSYTAEDVVELQVHGGIQLVQTVLEAALVAGARLAEPGEFTKRAFLNGRIDLSQAEAVIDLIRAKTDFAGRVALQQVQGRFSEEIRSLRRTLIELQAHVEVTIDYPEHDVESVACQQVLDVGATLMAGIEALLEGAEMGRILRDGVATAIVGRPNVGKSSLLNALLRRDRAIVTDIPGTTRDVLEEYVNVRGIPLKLIDTAGIRETSDVVERIGVDKSRQSIREAELVLVVIDGSVPLTPEDEDILRDTEGLKRVIVVNKMDAGIDAQLQASVDHVEAAAVIEISAKEHRHIEGLELQLAQIVQGELSVERDTTYMTNVRQKNLLEVARSDLQMAIDAAQAGATLDLIAVHLQSTYEELGLVIGEETGEDLLDEIFSRFCLGK</sequence>
<evidence type="ECO:0000256" key="7">
    <source>
        <dbReference type="RuleBase" id="RU003313"/>
    </source>
</evidence>
<evidence type="ECO:0000256" key="5">
    <source>
        <dbReference type="ARBA" id="ARBA00023134"/>
    </source>
</evidence>
<dbReference type="InterPro" id="IPR027417">
    <property type="entry name" value="P-loop_NTPase"/>
</dbReference>
<dbReference type="InterPro" id="IPR004520">
    <property type="entry name" value="GTPase_MnmE"/>
</dbReference>
<dbReference type="PRINTS" id="PR00449">
    <property type="entry name" value="RASTRNSFRMNG"/>
</dbReference>
<dbReference type="PANTHER" id="PTHR42714">
    <property type="entry name" value="TRNA MODIFICATION GTPASE GTPBP3"/>
    <property type="match status" value="1"/>
</dbReference>
<keyword evidence="6" id="KW-0460">Magnesium</keyword>
<feature type="binding site" evidence="6">
    <location>
        <position position="256"/>
    </location>
    <ligand>
        <name>K(+)</name>
        <dbReference type="ChEBI" id="CHEBI:29103"/>
    </ligand>
</feature>
<dbReference type="PANTHER" id="PTHR42714:SF2">
    <property type="entry name" value="TRNA MODIFICATION GTPASE GTPBP3, MITOCHONDRIAL"/>
    <property type="match status" value="1"/>
</dbReference>
<keyword evidence="4 6" id="KW-0630">Potassium</keyword>
<comment type="similarity">
    <text evidence="1 6 7">Belongs to the TRAFAC class TrmE-Era-EngA-EngB-Septin-like GTPase superfamily. TrmE GTPase family.</text>
</comment>
<dbReference type="InterPro" id="IPR031168">
    <property type="entry name" value="G_TrmE"/>
</dbReference>
<feature type="binding site" evidence="6">
    <location>
        <position position="460"/>
    </location>
    <ligand>
        <name>(6S)-5-formyl-5,6,7,8-tetrahydrofolate</name>
        <dbReference type="ChEBI" id="CHEBI:57457"/>
    </ligand>
</feature>
<accession>A0ABV5AF82</accession>
<dbReference type="InterPro" id="IPR025867">
    <property type="entry name" value="MnmE_helical"/>
</dbReference>
<evidence type="ECO:0000256" key="2">
    <source>
        <dbReference type="ARBA" id="ARBA00022694"/>
    </source>
</evidence>
<dbReference type="InterPro" id="IPR027266">
    <property type="entry name" value="TrmE/GcvT-like"/>
</dbReference>
<dbReference type="NCBIfam" id="TIGR00450">
    <property type="entry name" value="mnmE_trmE_thdF"/>
    <property type="match status" value="1"/>
</dbReference>
<comment type="caution">
    <text evidence="6">Lacks conserved residue(s) required for the propagation of feature annotation.</text>
</comment>
<comment type="function">
    <text evidence="6">Exhibits a very high intrinsic GTPase hydrolysis rate. Involved in the addition of a carboxymethylaminomethyl (cmnm) group at the wobble position (U34) of certain tRNAs, forming tRNA-cmnm(5)s(2)U34.</text>
</comment>
<proteinExistence type="inferred from homology"/>